<accession>A0AA36J5J7</accession>
<evidence type="ECO:0008006" key="5">
    <source>
        <dbReference type="Google" id="ProtNLM"/>
    </source>
</evidence>
<evidence type="ECO:0000313" key="3">
    <source>
        <dbReference type="EMBL" id="CAJ1400038.1"/>
    </source>
</evidence>
<dbReference type="Gene3D" id="1.25.40.10">
    <property type="entry name" value="Tetratricopeptide repeat domain"/>
    <property type="match status" value="1"/>
</dbReference>
<dbReference type="PANTHER" id="PTHR47447:SF17">
    <property type="entry name" value="OS12G0638900 PROTEIN"/>
    <property type="match status" value="1"/>
</dbReference>
<evidence type="ECO:0000256" key="2">
    <source>
        <dbReference type="PROSITE-ProRule" id="PRU00708"/>
    </source>
</evidence>
<dbReference type="PROSITE" id="PS51375">
    <property type="entry name" value="PPR"/>
    <property type="match status" value="1"/>
</dbReference>
<sequence>MTTKQWPRLIRDYGQQSRWRDAVNLLLDLEAPDVFAYSAAIGAVGRAKQWLCAVALLQDLRQYGLLPDAFIWSGLLSACERGRQWTASLALYHSAGRGLNAVVANSALGGLSACGQWLGTLDMFQSLAAAREMMELGKHLFI</sequence>
<dbReference type="Proteomes" id="UP001178507">
    <property type="component" value="Unassembled WGS sequence"/>
</dbReference>
<protein>
    <recommendedName>
        <fullName evidence="5">Pentatricopeptide repeat-containing protein</fullName>
    </recommendedName>
</protein>
<dbReference type="AlphaFoldDB" id="A0AA36J5J7"/>
<keyword evidence="1" id="KW-0677">Repeat</keyword>
<evidence type="ECO:0000256" key="1">
    <source>
        <dbReference type="ARBA" id="ARBA00022737"/>
    </source>
</evidence>
<keyword evidence="4" id="KW-1185">Reference proteome</keyword>
<dbReference type="EMBL" id="CAUJNA010003357">
    <property type="protein sequence ID" value="CAJ1400038.1"/>
    <property type="molecule type" value="Genomic_DNA"/>
</dbReference>
<feature type="repeat" description="PPR" evidence="2">
    <location>
        <begin position="33"/>
        <end position="67"/>
    </location>
</feature>
<comment type="caution">
    <text evidence="3">The sequence shown here is derived from an EMBL/GenBank/DDBJ whole genome shotgun (WGS) entry which is preliminary data.</text>
</comment>
<name>A0AA36J5J7_9DINO</name>
<evidence type="ECO:0000313" key="4">
    <source>
        <dbReference type="Proteomes" id="UP001178507"/>
    </source>
</evidence>
<dbReference type="PANTHER" id="PTHR47447">
    <property type="entry name" value="OS03G0856100 PROTEIN"/>
    <property type="match status" value="1"/>
</dbReference>
<dbReference type="InterPro" id="IPR011990">
    <property type="entry name" value="TPR-like_helical_dom_sf"/>
</dbReference>
<proteinExistence type="predicted"/>
<reference evidence="3" key="1">
    <citation type="submission" date="2023-08" db="EMBL/GenBank/DDBJ databases">
        <authorList>
            <person name="Chen Y."/>
            <person name="Shah S."/>
            <person name="Dougan E. K."/>
            <person name="Thang M."/>
            <person name="Chan C."/>
        </authorList>
    </citation>
    <scope>NUCLEOTIDE SEQUENCE</scope>
</reference>
<dbReference type="InterPro" id="IPR002885">
    <property type="entry name" value="PPR_rpt"/>
</dbReference>
<organism evidence="3 4">
    <name type="scientific">Effrenium voratum</name>
    <dbReference type="NCBI Taxonomy" id="2562239"/>
    <lineage>
        <taxon>Eukaryota</taxon>
        <taxon>Sar</taxon>
        <taxon>Alveolata</taxon>
        <taxon>Dinophyceae</taxon>
        <taxon>Suessiales</taxon>
        <taxon>Symbiodiniaceae</taxon>
        <taxon>Effrenium</taxon>
    </lineage>
</organism>
<gene>
    <name evidence="3" type="ORF">EVOR1521_LOCUS23468</name>
</gene>